<gene>
    <name evidence="7 9" type="primary">aroC</name>
    <name evidence="9" type="ORF">ACFO3G_00920</name>
</gene>
<evidence type="ECO:0000256" key="8">
    <source>
        <dbReference type="RuleBase" id="RU000605"/>
    </source>
</evidence>
<feature type="binding site" evidence="7">
    <location>
        <begin position="307"/>
        <end position="311"/>
    </location>
    <ligand>
        <name>FMN</name>
        <dbReference type="ChEBI" id="CHEBI:58210"/>
    </ligand>
</feature>
<feature type="binding site" evidence="7">
    <location>
        <begin position="124"/>
        <end position="126"/>
    </location>
    <ligand>
        <name>FMN</name>
        <dbReference type="ChEBI" id="CHEBI:58210"/>
    </ligand>
</feature>
<keyword evidence="6 7" id="KW-0456">Lyase</keyword>
<comment type="caution">
    <text evidence="9">The sequence shown here is derived from an EMBL/GenBank/DDBJ whole genome shotgun (WGS) entry which is preliminary data.</text>
</comment>
<name>A0ABV9K522_9PORP</name>
<dbReference type="EMBL" id="JBHSGO010000011">
    <property type="protein sequence ID" value="MFC4665195.1"/>
    <property type="molecule type" value="Genomic_DNA"/>
</dbReference>
<evidence type="ECO:0000313" key="10">
    <source>
        <dbReference type="Proteomes" id="UP001596020"/>
    </source>
</evidence>
<feature type="binding site" evidence="7">
    <location>
        <position position="292"/>
    </location>
    <ligand>
        <name>FMN</name>
        <dbReference type="ChEBI" id="CHEBI:58210"/>
    </ligand>
</feature>
<proteinExistence type="inferred from homology"/>
<dbReference type="PIRSF" id="PIRSF001456">
    <property type="entry name" value="Chorismate_synth"/>
    <property type="match status" value="1"/>
</dbReference>
<feature type="binding site" evidence="7">
    <location>
        <position position="46"/>
    </location>
    <ligand>
        <name>NADP(+)</name>
        <dbReference type="ChEBI" id="CHEBI:58349"/>
    </ligand>
</feature>
<keyword evidence="7" id="KW-0285">Flavoprotein</keyword>
<protein>
    <recommendedName>
        <fullName evidence="3 7">Chorismate synthase</fullName>
        <shortName evidence="7">CS</shortName>
        <ecNumber evidence="3 7">4.2.3.5</ecNumber>
    </recommendedName>
    <alternativeName>
        <fullName evidence="7">5-enolpyruvylshikimate-3-phosphate phospholyase</fullName>
    </alternativeName>
</protein>
<comment type="pathway">
    <text evidence="1 7 8">Metabolic intermediate biosynthesis; chorismate biosynthesis; chorismate from D-erythrose 4-phosphate and phosphoenolpyruvate: step 7/7.</text>
</comment>
<organism evidence="9 10">
    <name type="scientific">Falsiporphyromonas endometrii</name>
    <dbReference type="NCBI Taxonomy" id="1387297"/>
    <lineage>
        <taxon>Bacteria</taxon>
        <taxon>Pseudomonadati</taxon>
        <taxon>Bacteroidota</taxon>
        <taxon>Bacteroidia</taxon>
        <taxon>Bacteroidales</taxon>
        <taxon>Porphyromonadaceae</taxon>
        <taxon>Falsiporphyromonas</taxon>
    </lineage>
</organism>
<dbReference type="PANTHER" id="PTHR21085:SF0">
    <property type="entry name" value="CHORISMATE SYNTHASE"/>
    <property type="match status" value="1"/>
</dbReference>
<evidence type="ECO:0000256" key="1">
    <source>
        <dbReference type="ARBA" id="ARBA00005044"/>
    </source>
</evidence>
<comment type="catalytic activity">
    <reaction evidence="7 8">
        <text>5-O-(1-carboxyvinyl)-3-phosphoshikimate = chorismate + phosphate</text>
        <dbReference type="Rhea" id="RHEA:21020"/>
        <dbReference type="ChEBI" id="CHEBI:29748"/>
        <dbReference type="ChEBI" id="CHEBI:43474"/>
        <dbReference type="ChEBI" id="CHEBI:57701"/>
        <dbReference type="EC" id="4.2.3.5"/>
    </reaction>
</comment>
<dbReference type="HAMAP" id="MF_00300">
    <property type="entry name" value="Chorismate_synth"/>
    <property type="match status" value="1"/>
</dbReference>
<dbReference type="InterPro" id="IPR020541">
    <property type="entry name" value="Chorismate_synthase_CS"/>
</dbReference>
<evidence type="ECO:0000256" key="3">
    <source>
        <dbReference type="ARBA" id="ARBA00013036"/>
    </source>
</evidence>
<comment type="cofactor">
    <cofactor evidence="7 8">
        <name>FMNH2</name>
        <dbReference type="ChEBI" id="CHEBI:57618"/>
    </cofactor>
    <text evidence="7 8">Reduced FMN (FMNH(2)).</text>
</comment>
<dbReference type="Proteomes" id="UP001596020">
    <property type="component" value="Unassembled WGS sequence"/>
</dbReference>
<comment type="function">
    <text evidence="7">Catalyzes the anti-1,4-elimination of the C-3 phosphate and the C-6 proR hydrogen from 5-enolpyruvylshikimate-3-phosphate (EPSP) to yield chorismate, which is the branch point compound that serves as the starting substrate for the three terminal pathways of aromatic amino acid biosynthesis. This reaction introduces a second double bond into the aromatic ring system.</text>
</comment>
<evidence type="ECO:0000313" key="9">
    <source>
        <dbReference type="EMBL" id="MFC4665195.1"/>
    </source>
</evidence>
<dbReference type="NCBIfam" id="NF003793">
    <property type="entry name" value="PRK05382.1"/>
    <property type="match status" value="1"/>
</dbReference>
<evidence type="ECO:0000256" key="2">
    <source>
        <dbReference type="ARBA" id="ARBA00008014"/>
    </source>
</evidence>
<comment type="subunit">
    <text evidence="7">Homotetramer.</text>
</comment>
<dbReference type="InterPro" id="IPR035904">
    <property type="entry name" value="Chorismate_synth_AroC_sf"/>
</dbReference>
<keyword evidence="7" id="KW-0288">FMN</keyword>
<dbReference type="PROSITE" id="PS00789">
    <property type="entry name" value="CHORISMATE_SYNTHASE_3"/>
    <property type="match status" value="1"/>
</dbReference>
<keyword evidence="10" id="KW-1185">Reference proteome</keyword>
<evidence type="ECO:0000256" key="4">
    <source>
        <dbReference type="ARBA" id="ARBA00022605"/>
    </source>
</evidence>
<evidence type="ECO:0000256" key="5">
    <source>
        <dbReference type="ARBA" id="ARBA00023141"/>
    </source>
</evidence>
<dbReference type="SUPFAM" id="SSF103263">
    <property type="entry name" value="Chorismate synthase, AroC"/>
    <property type="match status" value="1"/>
</dbReference>
<dbReference type="PROSITE" id="PS00787">
    <property type="entry name" value="CHORISMATE_SYNTHASE_1"/>
    <property type="match status" value="1"/>
</dbReference>
<dbReference type="GO" id="GO:0004107">
    <property type="term" value="F:chorismate synthase activity"/>
    <property type="evidence" value="ECO:0007669"/>
    <property type="project" value="UniProtKB-EC"/>
</dbReference>
<dbReference type="InterPro" id="IPR000453">
    <property type="entry name" value="Chorismate_synth"/>
</dbReference>
<evidence type="ECO:0000256" key="7">
    <source>
        <dbReference type="HAMAP-Rule" id="MF_00300"/>
    </source>
</evidence>
<dbReference type="Gene3D" id="3.60.150.10">
    <property type="entry name" value="Chorismate synthase AroC"/>
    <property type="match status" value="1"/>
</dbReference>
<dbReference type="Pfam" id="PF01264">
    <property type="entry name" value="Chorismate_synt"/>
    <property type="match status" value="1"/>
</dbReference>
<accession>A0ABV9K522</accession>
<comment type="caution">
    <text evidence="7">Lacks conserved residue(s) required for the propagation of feature annotation.</text>
</comment>
<feature type="binding site" evidence="7">
    <location>
        <position position="333"/>
    </location>
    <ligand>
        <name>FMN</name>
        <dbReference type="ChEBI" id="CHEBI:58210"/>
    </ligand>
</feature>
<sequence>MNTFGNLFRVTSFGESHGPLIGGVIDGCPAGVTIDHSVVESFMSLRRPGSSNLVTQRCEDDHVEFVSGIMNGFSTGMPIAFVIRNKDHHTAHYDNLENCFRPGHADYTYHAKYHGFRDWRGGGRASARETAVRSVAGAIASMLLRPLGVEVCAFVSRVGRISMPRETESRYFSMDPIELRDRTICSEVRCPDFECSEQMTREIISAKADKDSVGGMVSCVVKGVPIGWGEPVYDKLDAMLAGAMLGINAVKGFEVGDGFLLSSMKGSDSNDWMYPFQDKFQSETNHCGGILGGISNGKDIIFRVAFKPTPTIAKPQMTIDINNHPIALDAKGRHDPAVVIRGVAVVESMAWITLADAFLMSKSSSPVE</sequence>
<dbReference type="RefSeq" id="WP_380077117.1">
    <property type="nucleotide sequence ID" value="NZ_JBHSGO010000011.1"/>
</dbReference>
<dbReference type="NCBIfam" id="TIGR00033">
    <property type="entry name" value="aroC"/>
    <property type="match status" value="1"/>
</dbReference>
<dbReference type="PANTHER" id="PTHR21085">
    <property type="entry name" value="CHORISMATE SYNTHASE"/>
    <property type="match status" value="1"/>
</dbReference>
<feature type="binding site" evidence="7">
    <location>
        <begin position="248"/>
        <end position="249"/>
    </location>
    <ligand>
        <name>FMN</name>
        <dbReference type="ChEBI" id="CHEBI:58210"/>
    </ligand>
</feature>
<keyword evidence="7" id="KW-0521">NADP</keyword>
<reference evidence="10" key="1">
    <citation type="journal article" date="2019" name="Int. J. Syst. Evol. Microbiol.">
        <title>The Global Catalogue of Microorganisms (GCM) 10K type strain sequencing project: providing services to taxonomists for standard genome sequencing and annotation.</title>
        <authorList>
            <consortium name="The Broad Institute Genomics Platform"/>
            <consortium name="The Broad Institute Genome Sequencing Center for Infectious Disease"/>
            <person name="Wu L."/>
            <person name="Ma J."/>
        </authorList>
    </citation>
    <scope>NUCLEOTIDE SEQUENCE [LARGE SCALE GENOMIC DNA]</scope>
    <source>
        <strain evidence="10">CGMCC 4.7357</strain>
    </source>
</reference>
<keyword evidence="4 7" id="KW-0028">Amino-acid biosynthesis</keyword>
<dbReference type="CDD" id="cd07304">
    <property type="entry name" value="Chorismate_synthase"/>
    <property type="match status" value="1"/>
</dbReference>
<keyword evidence="5 7" id="KW-0057">Aromatic amino acid biosynthesis</keyword>
<evidence type="ECO:0000256" key="6">
    <source>
        <dbReference type="ARBA" id="ARBA00023239"/>
    </source>
</evidence>
<dbReference type="EC" id="4.2.3.5" evidence="3 7"/>
<comment type="similarity">
    <text evidence="2 7 8">Belongs to the chorismate synthase family.</text>
</comment>
<keyword evidence="7" id="KW-0274">FAD</keyword>